<gene>
    <name evidence="2" type="ORF">LTR82_018390</name>
</gene>
<protein>
    <submittedName>
        <fullName evidence="2">Uncharacterized protein</fullName>
    </submittedName>
</protein>
<organism evidence="2 3">
    <name type="scientific">Friedmanniomyces endolithicus</name>
    <dbReference type="NCBI Taxonomy" id="329885"/>
    <lineage>
        <taxon>Eukaryota</taxon>
        <taxon>Fungi</taxon>
        <taxon>Dikarya</taxon>
        <taxon>Ascomycota</taxon>
        <taxon>Pezizomycotina</taxon>
        <taxon>Dothideomycetes</taxon>
        <taxon>Dothideomycetidae</taxon>
        <taxon>Mycosphaerellales</taxon>
        <taxon>Teratosphaeriaceae</taxon>
        <taxon>Friedmanniomyces</taxon>
    </lineage>
</organism>
<evidence type="ECO:0000256" key="1">
    <source>
        <dbReference type="SAM" id="MobiDB-lite"/>
    </source>
</evidence>
<dbReference type="EMBL" id="JASUXU010000924">
    <property type="protein sequence ID" value="KAK0296410.1"/>
    <property type="molecule type" value="Genomic_DNA"/>
</dbReference>
<evidence type="ECO:0000313" key="3">
    <source>
        <dbReference type="Proteomes" id="UP001168146"/>
    </source>
</evidence>
<comment type="caution">
    <text evidence="2">The sequence shown here is derived from an EMBL/GenBank/DDBJ whole genome shotgun (WGS) entry which is preliminary data.</text>
</comment>
<feature type="compositionally biased region" description="Acidic residues" evidence="1">
    <location>
        <begin position="90"/>
        <end position="110"/>
    </location>
</feature>
<feature type="region of interest" description="Disordered" evidence="1">
    <location>
        <begin position="1"/>
        <end position="117"/>
    </location>
</feature>
<dbReference type="AlphaFoldDB" id="A0AAN6F3X5"/>
<name>A0AAN6F3X5_9PEZI</name>
<proteinExistence type="predicted"/>
<feature type="non-terminal residue" evidence="2">
    <location>
        <position position="117"/>
    </location>
</feature>
<evidence type="ECO:0000313" key="2">
    <source>
        <dbReference type="EMBL" id="KAK0296410.1"/>
    </source>
</evidence>
<sequence length="117" mass="13137">MLWDSIMDSEEDSDVPALRQSTPQDRDDGFYARGRSPPPFRREDATLQSQEPHAPKEEGNNEESNENIPVHQLVNQVIMTRAEDLGFIPETDDSDAGESTPEETEDEYSDDNAPGDN</sequence>
<reference evidence="2" key="1">
    <citation type="submission" date="2021-12" db="EMBL/GenBank/DDBJ databases">
        <title>Black yeast isolated from Biological Soil Crust.</title>
        <authorList>
            <person name="Kurbessoian T."/>
        </authorList>
    </citation>
    <scope>NUCLEOTIDE SEQUENCE</scope>
    <source>
        <strain evidence="2">CCFEE 5208</strain>
    </source>
</reference>
<accession>A0AAN6F3X5</accession>
<dbReference type="Proteomes" id="UP001168146">
    <property type="component" value="Unassembled WGS sequence"/>
</dbReference>